<keyword evidence="2" id="KW-1185">Reference proteome</keyword>
<accession>A0A516Q4C5</accession>
<organism evidence="1 2">
    <name type="scientific">Microlunatus elymi</name>
    <dbReference type="NCBI Taxonomy" id="2596828"/>
    <lineage>
        <taxon>Bacteria</taxon>
        <taxon>Bacillati</taxon>
        <taxon>Actinomycetota</taxon>
        <taxon>Actinomycetes</taxon>
        <taxon>Propionibacteriales</taxon>
        <taxon>Propionibacteriaceae</taxon>
        <taxon>Microlunatus</taxon>
    </lineage>
</organism>
<proteinExistence type="predicted"/>
<dbReference type="Proteomes" id="UP000319263">
    <property type="component" value="Chromosome"/>
</dbReference>
<evidence type="ECO:0000313" key="2">
    <source>
        <dbReference type="Proteomes" id="UP000319263"/>
    </source>
</evidence>
<protein>
    <submittedName>
        <fullName evidence="1">Uncharacterized protein</fullName>
    </submittedName>
</protein>
<reference evidence="1 2" key="1">
    <citation type="submission" date="2019-07" db="EMBL/GenBank/DDBJ databases">
        <title>Microlunatus dokdonensis sp. nov. isolated from the rhizospheric soil of the wild plant Elymus tsukushiensis.</title>
        <authorList>
            <person name="Ghim S.-Y."/>
            <person name="Hwang Y.-J."/>
            <person name="Son J.-S."/>
            <person name="Shin J.-H."/>
        </authorList>
    </citation>
    <scope>NUCLEOTIDE SEQUENCE [LARGE SCALE GENOMIC DNA]</scope>
    <source>
        <strain evidence="1 2">KUDC0627</strain>
    </source>
</reference>
<evidence type="ECO:0000313" key="1">
    <source>
        <dbReference type="EMBL" id="QDP98307.1"/>
    </source>
</evidence>
<name>A0A516Q4C5_9ACTN</name>
<dbReference type="AlphaFoldDB" id="A0A516Q4C5"/>
<gene>
    <name evidence="1" type="ORF">FOE78_22495</name>
</gene>
<dbReference type="OrthoDB" id="4559210at2"/>
<dbReference type="EMBL" id="CP041692">
    <property type="protein sequence ID" value="QDP98307.1"/>
    <property type="molecule type" value="Genomic_DNA"/>
</dbReference>
<dbReference type="KEGG" id="mik:FOE78_22495"/>
<dbReference type="RefSeq" id="WP_143988246.1">
    <property type="nucleotide sequence ID" value="NZ_CP041692.1"/>
</dbReference>
<sequence length="120" mass="13375">MYQGVLIAESLKIGAELDQRLTLTKIARVRPGNTVAGQPETWTIIEFELAADHAPPFADGLAAALQEPGWYCDFRSDRDVYVIFPGQVFHYPRGDDRGRAEAIAYGRDLGVPESQLDWPK</sequence>